<proteinExistence type="predicted"/>
<dbReference type="InterPro" id="IPR000835">
    <property type="entry name" value="HTH_MarR-typ"/>
</dbReference>
<keyword evidence="3" id="KW-1185">Reference proteome</keyword>
<dbReference type="InterPro" id="IPR039422">
    <property type="entry name" value="MarR/SlyA-like"/>
</dbReference>
<name>A0A369W005_9SPHN</name>
<dbReference type="InterPro" id="IPR036388">
    <property type="entry name" value="WH-like_DNA-bd_sf"/>
</dbReference>
<evidence type="ECO:0000313" key="2">
    <source>
        <dbReference type="EMBL" id="RDE06700.1"/>
    </source>
</evidence>
<comment type="caution">
    <text evidence="2">The sequence shown here is derived from an EMBL/GenBank/DDBJ whole genome shotgun (WGS) entry which is preliminary data.</text>
</comment>
<organism evidence="2 3">
    <name type="scientific">Sphingomonas aracearum</name>
    <dbReference type="NCBI Taxonomy" id="2283317"/>
    <lineage>
        <taxon>Bacteria</taxon>
        <taxon>Pseudomonadati</taxon>
        <taxon>Pseudomonadota</taxon>
        <taxon>Alphaproteobacteria</taxon>
        <taxon>Sphingomonadales</taxon>
        <taxon>Sphingomonadaceae</taxon>
        <taxon>Sphingomonas</taxon>
    </lineage>
</organism>
<protein>
    <submittedName>
        <fullName evidence="2">MarR family transcriptional regulator</fullName>
    </submittedName>
</protein>
<dbReference type="PROSITE" id="PS50995">
    <property type="entry name" value="HTH_MARR_2"/>
    <property type="match status" value="1"/>
</dbReference>
<accession>A0A369W005</accession>
<evidence type="ECO:0000259" key="1">
    <source>
        <dbReference type="PROSITE" id="PS50995"/>
    </source>
</evidence>
<dbReference type="Pfam" id="PF12802">
    <property type="entry name" value="MarR_2"/>
    <property type="match status" value="1"/>
</dbReference>
<dbReference type="PANTHER" id="PTHR33164:SF43">
    <property type="entry name" value="HTH-TYPE TRANSCRIPTIONAL REPRESSOR YETL"/>
    <property type="match status" value="1"/>
</dbReference>
<dbReference type="EMBL" id="QQNB01000001">
    <property type="protein sequence ID" value="RDE06700.1"/>
    <property type="molecule type" value="Genomic_DNA"/>
</dbReference>
<gene>
    <name evidence="2" type="ORF">DVW87_03095</name>
</gene>
<dbReference type="AlphaFoldDB" id="A0A369W005"/>
<dbReference type="InterPro" id="IPR036390">
    <property type="entry name" value="WH_DNA-bd_sf"/>
</dbReference>
<dbReference type="PANTHER" id="PTHR33164">
    <property type="entry name" value="TRANSCRIPTIONAL REGULATOR, MARR FAMILY"/>
    <property type="match status" value="1"/>
</dbReference>
<dbReference type="RefSeq" id="WP_114686283.1">
    <property type="nucleotide sequence ID" value="NZ_QQNB01000001.1"/>
</dbReference>
<feature type="domain" description="HTH marR-type" evidence="1">
    <location>
        <begin position="1"/>
        <end position="134"/>
    </location>
</feature>
<dbReference type="GO" id="GO:0003700">
    <property type="term" value="F:DNA-binding transcription factor activity"/>
    <property type="evidence" value="ECO:0007669"/>
    <property type="project" value="InterPro"/>
</dbReference>
<dbReference type="PRINTS" id="PR00598">
    <property type="entry name" value="HTHMARR"/>
</dbReference>
<dbReference type="Gene3D" id="1.10.10.10">
    <property type="entry name" value="Winged helix-like DNA-binding domain superfamily/Winged helix DNA-binding domain"/>
    <property type="match status" value="1"/>
</dbReference>
<dbReference type="SMART" id="SM00347">
    <property type="entry name" value="HTH_MARR"/>
    <property type="match status" value="1"/>
</dbReference>
<evidence type="ECO:0000313" key="3">
    <source>
        <dbReference type="Proteomes" id="UP000253918"/>
    </source>
</evidence>
<sequence length="145" mass="14648">MSAVDLLLRATGERLAARIAARVAEQGVSGAEAALMRVLFEGGPAAPSLAAERLGVSRGAVSRLADALRAKRLVVRARMPGGDRRMQTLALTGAGALLMPALLAAAAEETAAMLSPLSSAERAQLAALLGRVVAGRTKSPAGTAP</sequence>
<reference evidence="2 3" key="1">
    <citation type="submission" date="2018-07" db="EMBL/GenBank/DDBJ databases">
        <title>a novel species of Sphingomonas isolated from the rhizosphere soil of Araceae plant.</title>
        <authorList>
            <person name="Zhiyong W."/>
            <person name="Qinglan Z."/>
            <person name="Zhiwei F."/>
            <person name="Ding X."/>
            <person name="Gejiao W."/>
            <person name="Shixue Z."/>
        </authorList>
    </citation>
    <scope>NUCLEOTIDE SEQUENCE [LARGE SCALE GENOMIC DNA]</scope>
    <source>
        <strain evidence="2 3">WZY 27</strain>
    </source>
</reference>
<dbReference type="GO" id="GO:0006950">
    <property type="term" value="P:response to stress"/>
    <property type="evidence" value="ECO:0007669"/>
    <property type="project" value="TreeGrafter"/>
</dbReference>
<dbReference type="Proteomes" id="UP000253918">
    <property type="component" value="Unassembled WGS sequence"/>
</dbReference>
<dbReference type="SUPFAM" id="SSF46785">
    <property type="entry name" value="Winged helix' DNA-binding domain"/>
    <property type="match status" value="1"/>
</dbReference>